<reference evidence="5 6" key="1">
    <citation type="journal article" date="2016" name="Nat. Biotechnol.">
        <title>Measurement of bacterial replication rates in microbial communities.</title>
        <authorList>
            <person name="Brown C.T."/>
            <person name="Olm M.R."/>
            <person name="Thomas B.C."/>
            <person name="Banfield J.F."/>
        </authorList>
    </citation>
    <scope>NUCLEOTIDE SEQUENCE [LARGE SCALE GENOMIC DNA]</scope>
    <source>
        <strain evidence="5">CAG:67_53_122</strain>
    </source>
</reference>
<dbReference type="STRING" id="28117.BHV66_07730"/>
<evidence type="ECO:0000256" key="3">
    <source>
        <dbReference type="ARBA" id="ARBA00023237"/>
    </source>
</evidence>
<proteinExistence type="predicted"/>
<dbReference type="InterPro" id="IPR036942">
    <property type="entry name" value="Beta-barrel_TonB_sf"/>
</dbReference>
<dbReference type="InterPro" id="IPR008969">
    <property type="entry name" value="CarboxyPept-like_regulatory"/>
</dbReference>
<protein>
    <recommendedName>
        <fullName evidence="4">Outer membrane protein beta-barrel domain-containing protein</fullName>
    </recommendedName>
</protein>
<evidence type="ECO:0000256" key="1">
    <source>
        <dbReference type="ARBA" id="ARBA00004442"/>
    </source>
</evidence>
<comment type="subcellular location">
    <subcellularLocation>
        <location evidence="1">Cell outer membrane</location>
    </subcellularLocation>
</comment>
<sequence length="794" mass="90740">MYVPCFSQERFVVRGRILDAESAPVPYCSVSILESRDSTVLGGAVSDTEGRYSLHFEQAGRYLLCYDHLAYESCYRTVEVPEAQTLPDVILRPASRHIDEVVVVARNTEYRAGRYEVNMLGNPIVRNRSVMQVLDLLPGLRVSDNTLSIKGTPVSVVYIDDRLVTDLGELSALRAEDVKSVEVQNKTGAAYSATTSGGIVRIRLKKLAAGSFYGNVSPSASVSRDGYSTGLALPFSAQCGRLGIYNYVSGSYGENETLDRTYSEFRNSGYSLNSEDRGRITFRNIRELLSLVYKINDRHSIGLGGQIFMGASDPSNTVHTTSAGLAWGDVQSQMPEAGYTLYRYGGTLYNRQYQGSLNYIFRFDTLGSRLSFKADYLHQNVDRNYDYDTRDFSRPEDAEPFSTELRRERYKLLGHLFASRLDLNKNFSEERSFSAGLSYDLRYADNNAPVHRFEEEEWIPDPKMSTWFIDRTQSTGAYTQWADAYGKFSYQAGLRLQWDRIAYRNAENTGYEHRDYWRLFPELSLAYTFNPEKGTNINLDLYRSSGRLPDNNALSPRRVWQSQYSYTVGNENLEPGWGYDIDLSYTLRNKLTISYGGTWSRGSETMTFYDPDDPNIVYTTKVNGEHGSAHNIWIDYTTLVTKWFRVKSFIHGYWYRREVDGDWQASYSAGGGMFSLSLMFQPHPSMIIYLDGGVELPQKRLETWQNSYWALAAGITKSFCKDKLYISLDVNNILSTKLKKETVRWDNSYYSVLRQPRGHRSLRLVFSIGYRFNRNAKKSVSTVQTLRDPEEILK</sequence>
<organism evidence="5 6">
    <name type="scientific">Alistipes putredinis</name>
    <dbReference type="NCBI Taxonomy" id="28117"/>
    <lineage>
        <taxon>Bacteria</taxon>
        <taxon>Pseudomonadati</taxon>
        <taxon>Bacteroidota</taxon>
        <taxon>Bacteroidia</taxon>
        <taxon>Bacteroidales</taxon>
        <taxon>Rikenellaceae</taxon>
        <taxon>Alistipes</taxon>
    </lineage>
</organism>
<dbReference type="SUPFAM" id="SSF56935">
    <property type="entry name" value="Porins"/>
    <property type="match status" value="1"/>
</dbReference>
<dbReference type="Pfam" id="PF13715">
    <property type="entry name" value="CarbopepD_reg_2"/>
    <property type="match status" value="1"/>
</dbReference>
<dbReference type="AlphaFoldDB" id="A0A1Q6F4I7"/>
<feature type="domain" description="Outer membrane protein beta-barrel" evidence="4">
    <location>
        <begin position="362"/>
        <end position="767"/>
    </location>
</feature>
<evidence type="ECO:0000256" key="2">
    <source>
        <dbReference type="ARBA" id="ARBA00023136"/>
    </source>
</evidence>
<dbReference type="GO" id="GO:0009279">
    <property type="term" value="C:cell outer membrane"/>
    <property type="evidence" value="ECO:0007669"/>
    <property type="project" value="UniProtKB-SubCell"/>
</dbReference>
<dbReference type="Pfam" id="PF14905">
    <property type="entry name" value="OMP_b-brl_3"/>
    <property type="match status" value="1"/>
</dbReference>
<keyword evidence="2" id="KW-0472">Membrane</keyword>
<dbReference type="SUPFAM" id="SSF49464">
    <property type="entry name" value="Carboxypeptidase regulatory domain-like"/>
    <property type="match status" value="1"/>
</dbReference>
<evidence type="ECO:0000259" key="4">
    <source>
        <dbReference type="Pfam" id="PF14905"/>
    </source>
</evidence>
<keyword evidence="3" id="KW-0998">Cell outer membrane</keyword>
<gene>
    <name evidence="5" type="ORF">BHV66_07730</name>
</gene>
<dbReference type="EMBL" id="MNQH01000032">
    <property type="protein sequence ID" value="OKY93789.1"/>
    <property type="molecule type" value="Genomic_DNA"/>
</dbReference>
<accession>A0A1Q6F4I7</accession>
<comment type="caution">
    <text evidence="5">The sequence shown here is derived from an EMBL/GenBank/DDBJ whole genome shotgun (WGS) entry which is preliminary data.</text>
</comment>
<evidence type="ECO:0000313" key="6">
    <source>
        <dbReference type="Proteomes" id="UP000187417"/>
    </source>
</evidence>
<evidence type="ECO:0000313" key="5">
    <source>
        <dbReference type="EMBL" id="OKY93789.1"/>
    </source>
</evidence>
<dbReference type="InterPro" id="IPR041700">
    <property type="entry name" value="OMP_b-brl_3"/>
</dbReference>
<name>A0A1Q6F4I7_9BACT</name>
<dbReference type="Gene3D" id="2.40.170.20">
    <property type="entry name" value="TonB-dependent receptor, beta-barrel domain"/>
    <property type="match status" value="1"/>
</dbReference>
<dbReference type="Proteomes" id="UP000187417">
    <property type="component" value="Unassembled WGS sequence"/>
</dbReference>